<dbReference type="EC" id="2.4.1.122" evidence="4"/>
<evidence type="ECO:0000256" key="11">
    <source>
        <dbReference type="ARBA" id="ARBA00023136"/>
    </source>
</evidence>
<dbReference type="EMBL" id="GEEE01000623">
    <property type="protein sequence ID" value="JAP62602.1"/>
    <property type="molecule type" value="Transcribed_RNA"/>
</dbReference>
<keyword evidence="11" id="KW-0472">Membrane</keyword>
<protein>
    <recommendedName>
        <fullName evidence="4">N-acetylgalactosaminide beta-1,3-galactosyltransferase</fullName>
        <ecNumber evidence="4">2.4.1.122</ecNumber>
    </recommendedName>
</protein>
<evidence type="ECO:0000256" key="1">
    <source>
        <dbReference type="ARBA" id="ARBA00004606"/>
    </source>
</evidence>
<dbReference type="AlphaFoldDB" id="A0A0V0JBH8"/>
<keyword evidence="9" id="KW-0735">Signal-anchor</keyword>
<reference evidence="13" key="1">
    <citation type="submission" date="2016-01" db="EMBL/GenBank/DDBJ databases">
        <title>Reference transcriptome for the parasite Schistocephalus solidus: insights into the molecular evolution of parasitism.</title>
        <authorList>
            <person name="Hebert F.O."/>
            <person name="Grambauer S."/>
            <person name="Barber I."/>
            <person name="Landry C.R."/>
            <person name="Aubin-Horth N."/>
        </authorList>
    </citation>
    <scope>NUCLEOTIDE SEQUENCE</scope>
</reference>
<evidence type="ECO:0000259" key="12">
    <source>
        <dbReference type="Pfam" id="PF02434"/>
    </source>
</evidence>
<evidence type="ECO:0000256" key="10">
    <source>
        <dbReference type="ARBA" id="ARBA00022989"/>
    </source>
</evidence>
<evidence type="ECO:0000256" key="4">
    <source>
        <dbReference type="ARBA" id="ARBA00012557"/>
    </source>
</evidence>
<dbReference type="GO" id="GO:0000166">
    <property type="term" value="F:nucleotide binding"/>
    <property type="evidence" value="ECO:0007669"/>
    <property type="project" value="UniProtKB-KW"/>
</dbReference>
<name>A0A0V0JBH8_SCHSO</name>
<comment type="subcellular location">
    <subcellularLocation>
        <location evidence="1">Membrane</location>
        <topology evidence="1">Single-pass type II membrane protein</topology>
    </subcellularLocation>
</comment>
<gene>
    <name evidence="13" type="ORF">TR152877</name>
</gene>
<evidence type="ECO:0000256" key="6">
    <source>
        <dbReference type="ARBA" id="ARBA00022679"/>
    </source>
</evidence>
<evidence type="ECO:0000256" key="7">
    <source>
        <dbReference type="ARBA" id="ARBA00022692"/>
    </source>
</evidence>
<evidence type="ECO:0000256" key="9">
    <source>
        <dbReference type="ARBA" id="ARBA00022968"/>
    </source>
</evidence>
<accession>A0A0V0JBH8</accession>
<dbReference type="InterPro" id="IPR026050">
    <property type="entry name" value="C1GALT1/C1GALT1_chp1"/>
</dbReference>
<dbReference type="GO" id="GO:0016020">
    <property type="term" value="C:membrane"/>
    <property type="evidence" value="ECO:0007669"/>
    <property type="project" value="UniProtKB-SubCell"/>
</dbReference>
<dbReference type="Pfam" id="PF02434">
    <property type="entry name" value="Fringe"/>
    <property type="match status" value="1"/>
</dbReference>
<evidence type="ECO:0000256" key="5">
    <source>
        <dbReference type="ARBA" id="ARBA00022676"/>
    </source>
</evidence>
<sequence length="155" mass="17871">MEPVHVKSVSLIPPYSASLACLSLLFLSTGEAVVAEEMRKKIRLFAFIVTTSKYAKQKSAYIKATWARRIERFLFLSNEDDSSLPAIKIVGEDKEQTSFQKVLAGLLFAYRHNLTYFDYFIKTEDDAYVVPENLRFLLRSFDSNDPLMMGHVRRF</sequence>
<keyword evidence="7" id="KW-0812">Transmembrane</keyword>
<dbReference type="InterPro" id="IPR003378">
    <property type="entry name" value="Fringe-like_glycosylTrfase"/>
</dbReference>
<dbReference type="PANTHER" id="PTHR23033:SF14">
    <property type="entry name" value="GLYCOPROTEIN-N-ACETYLGALACTOSAMINE 3-BETA-GALACTOSYLTRANSFERASE 1-RELATED"/>
    <property type="match status" value="1"/>
</dbReference>
<comment type="pathway">
    <text evidence="2">Protein modification; protein glycosylation.</text>
</comment>
<dbReference type="GO" id="GO:0016263">
    <property type="term" value="F:glycoprotein-N-acetylgalactosamine 3-beta-galactosyltransferase activity"/>
    <property type="evidence" value="ECO:0007669"/>
    <property type="project" value="UniProtKB-EC"/>
</dbReference>
<keyword evidence="10" id="KW-1133">Transmembrane helix</keyword>
<keyword evidence="6" id="KW-0808">Transferase</keyword>
<comment type="similarity">
    <text evidence="3">Belongs to the glycosyltransferase 31 family. Beta3-Gal-T subfamily.</text>
</comment>
<feature type="domain" description="Fringe-like glycosyltransferase" evidence="12">
    <location>
        <begin position="44"/>
        <end position="151"/>
    </location>
</feature>
<evidence type="ECO:0000256" key="3">
    <source>
        <dbReference type="ARBA" id="ARBA00006462"/>
    </source>
</evidence>
<evidence type="ECO:0000256" key="8">
    <source>
        <dbReference type="ARBA" id="ARBA00022741"/>
    </source>
</evidence>
<keyword evidence="5" id="KW-0328">Glycosyltransferase</keyword>
<dbReference type="PROSITE" id="PS51257">
    <property type="entry name" value="PROKAR_LIPOPROTEIN"/>
    <property type="match status" value="1"/>
</dbReference>
<dbReference type="Gene3D" id="3.90.550.50">
    <property type="match status" value="1"/>
</dbReference>
<organism evidence="13">
    <name type="scientific">Schistocephalus solidus</name>
    <name type="common">Tapeworm</name>
    <dbReference type="NCBI Taxonomy" id="70667"/>
    <lineage>
        <taxon>Eukaryota</taxon>
        <taxon>Metazoa</taxon>
        <taxon>Spiralia</taxon>
        <taxon>Lophotrochozoa</taxon>
        <taxon>Platyhelminthes</taxon>
        <taxon>Cestoda</taxon>
        <taxon>Eucestoda</taxon>
        <taxon>Diphyllobothriidea</taxon>
        <taxon>Diphyllobothriidae</taxon>
        <taxon>Schistocephalus</taxon>
    </lineage>
</organism>
<evidence type="ECO:0000313" key="13">
    <source>
        <dbReference type="EMBL" id="JAP62602.1"/>
    </source>
</evidence>
<proteinExistence type="inferred from homology"/>
<evidence type="ECO:0000256" key="2">
    <source>
        <dbReference type="ARBA" id="ARBA00004922"/>
    </source>
</evidence>
<keyword evidence="8" id="KW-0547">Nucleotide-binding</keyword>
<dbReference type="PANTHER" id="PTHR23033">
    <property type="entry name" value="BETA1,3-GALACTOSYLTRANSFERASE"/>
    <property type="match status" value="1"/>
</dbReference>